<keyword evidence="1 3" id="KW-0378">Hydrolase</keyword>
<dbReference type="Gene3D" id="3.40.630.40">
    <property type="entry name" value="Zn-dependent exopeptidases"/>
    <property type="match status" value="1"/>
</dbReference>
<dbReference type="GO" id="GO:0030288">
    <property type="term" value="C:outer membrane-bounded periplasmic space"/>
    <property type="evidence" value="ECO:0007669"/>
    <property type="project" value="TreeGrafter"/>
</dbReference>
<dbReference type="AlphaFoldDB" id="A0A9E2F1N3"/>
<dbReference type="SMART" id="SM00646">
    <property type="entry name" value="Ami_3"/>
    <property type="match status" value="1"/>
</dbReference>
<dbReference type="InterPro" id="IPR001119">
    <property type="entry name" value="SLH_dom"/>
</dbReference>
<evidence type="ECO:0000313" key="4">
    <source>
        <dbReference type="Proteomes" id="UP000811545"/>
    </source>
</evidence>
<protein>
    <submittedName>
        <fullName evidence="3">Sporulation-specific N-acetylmuramoyl-L-alanine amidase</fullName>
        <ecNumber evidence="3">3.5.1.28</ecNumber>
    </submittedName>
</protein>
<organism evidence="3 4">
    <name type="scientific">Psychracetigena formicireducens</name>
    <dbReference type="NCBI Taxonomy" id="2986056"/>
    <lineage>
        <taxon>Bacteria</taxon>
        <taxon>Bacillati</taxon>
        <taxon>Candidatus Lithacetigenota</taxon>
        <taxon>Candidatus Psychracetigena</taxon>
    </lineage>
</organism>
<dbReference type="InterPro" id="IPR002508">
    <property type="entry name" value="MurNAc-LAA_cat"/>
</dbReference>
<dbReference type="Pfam" id="PF00395">
    <property type="entry name" value="SLH"/>
    <property type="match status" value="1"/>
</dbReference>
<dbReference type="InterPro" id="IPR050695">
    <property type="entry name" value="N-acetylmuramoyl_amidase_3"/>
</dbReference>
<evidence type="ECO:0000313" key="3">
    <source>
        <dbReference type="EMBL" id="MBT9145634.1"/>
    </source>
</evidence>
<dbReference type="Pfam" id="PF01520">
    <property type="entry name" value="Amidase_3"/>
    <property type="match status" value="1"/>
</dbReference>
<name>A0A9E2F1N3_PSYF1</name>
<dbReference type="EC" id="3.5.1.28" evidence="3"/>
<comment type="caution">
    <text evidence="3">The sequence shown here is derived from an EMBL/GenBank/DDBJ whole genome shotgun (WGS) entry which is preliminary data.</text>
</comment>
<accession>A0A9E2F1N3</accession>
<dbReference type="GO" id="GO:0008745">
    <property type="term" value="F:N-acetylmuramoyl-L-alanine amidase activity"/>
    <property type="evidence" value="ECO:0007669"/>
    <property type="project" value="UniProtKB-EC"/>
</dbReference>
<dbReference type="EMBL" id="QLTW01000132">
    <property type="protein sequence ID" value="MBT9145634.1"/>
    <property type="molecule type" value="Genomic_DNA"/>
</dbReference>
<gene>
    <name evidence="3" type="primary">cwlC</name>
    <name evidence="3" type="ORF">DDT42_01508</name>
</gene>
<proteinExistence type="predicted"/>
<sequence>MILIVLDAGHGGTDPGAVRHGLQEKDINRKVVDYVKEYLGKKVTILETRKGDETVAVINRRNIIAKSKADLAISFHCNSVKSDLAHGFETFRRFNHGRELQNFIHDRVYRFLQSHLITDRKKKVGDFIVLNTLVPSILVENLFISNRKESQLLGRDSFLQELGLVYANGILEFLKIPSGGANINPADYKEVNMKDIQGHWAEEEIKRVIAEGLMTGFPDGTFQPDEALTRGQFAAVLGKLLDRK</sequence>
<dbReference type="GO" id="GO:0009253">
    <property type="term" value="P:peptidoglycan catabolic process"/>
    <property type="evidence" value="ECO:0007669"/>
    <property type="project" value="InterPro"/>
</dbReference>
<reference evidence="3 4" key="1">
    <citation type="journal article" date="2021" name="bioRxiv">
        <title>Unique metabolic strategies in Hadean analogues reveal hints for primordial physiology.</title>
        <authorList>
            <person name="Nobu M.K."/>
            <person name="Nakai R."/>
            <person name="Tamazawa S."/>
            <person name="Mori H."/>
            <person name="Toyoda A."/>
            <person name="Ijiri A."/>
            <person name="Suzuki S."/>
            <person name="Kurokawa K."/>
            <person name="Kamagata Y."/>
            <person name="Tamaki H."/>
        </authorList>
    </citation>
    <scope>NUCLEOTIDE SEQUENCE [LARGE SCALE GENOMIC DNA]</scope>
    <source>
        <strain evidence="3">BS525</strain>
    </source>
</reference>
<evidence type="ECO:0000259" key="2">
    <source>
        <dbReference type="PROSITE" id="PS51272"/>
    </source>
</evidence>
<dbReference type="CDD" id="cd02696">
    <property type="entry name" value="MurNAc-LAA"/>
    <property type="match status" value="1"/>
</dbReference>
<feature type="domain" description="SLH" evidence="2">
    <location>
        <begin position="188"/>
        <end position="244"/>
    </location>
</feature>
<dbReference type="Proteomes" id="UP000811545">
    <property type="component" value="Unassembled WGS sequence"/>
</dbReference>
<dbReference type="PANTHER" id="PTHR30404:SF0">
    <property type="entry name" value="N-ACETYLMURAMOYL-L-ALANINE AMIDASE AMIC"/>
    <property type="match status" value="1"/>
</dbReference>
<dbReference type="PANTHER" id="PTHR30404">
    <property type="entry name" value="N-ACETYLMURAMOYL-L-ALANINE AMIDASE"/>
    <property type="match status" value="1"/>
</dbReference>
<dbReference type="PROSITE" id="PS51272">
    <property type="entry name" value="SLH"/>
    <property type="match status" value="1"/>
</dbReference>
<evidence type="ECO:0000256" key="1">
    <source>
        <dbReference type="ARBA" id="ARBA00022801"/>
    </source>
</evidence>
<dbReference type="SUPFAM" id="SSF53187">
    <property type="entry name" value="Zn-dependent exopeptidases"/>
    <property type="match status" value="1"/>
</dbReference>